<feature type="binding site" evidence="39">
    <location>
        <position position="223"/>
    </location>
    <ligand>
        <name>substrate</name>
    </ligand>
</feature>
<comment type="caution">
    <text evidence="42">The sequence shown here is derived from an EMBL/GenBank/DDBJ whole genome shotgun (WGS) entry which is preliminary data.</text>
</comment>
<comment type="catalytic activity">
    <reaction evidence="27">
        <text>(6Z)-octadecenamide + H2O = (6Z)-octadecenoate + NH4(+)</text>
        <dbReference type="Rhea" id="RHEA:63008"/>
        <dbReference type="ChEBI" id="CHEBI:15377"/>
        <dbReference type="ChEBI" id="CHEBI:28938"/>
        <dbReference type="ChEBI" id="CHEBI:32375"/>
        <dbReference type="ChEBI" id="CHEBI:146168"/>
    </reaction>
    <physiologicalReaction direction="left-to-right" evidence="27">
        <dbReference type="Rhea" id="RHEA:63009"/>
    </physiologicalReaction>
</comment>
<evidence type="ECO:0000256" key="19">
    <source>
        <dbReference type="ARBA" id="ARBA00051346"/>
    </source>
</evidence>
<evidence type="ECO:0000256" key="7">
    <source>
        <dbReference type="ARBA" id="ARBA00023098"/>
    </source>
</evidence>
<comment type="catalytic activity">
    <reaction evidence="30">
        <text>N-(5Z,8Z,11Z,14Z)-eicosatetraenoyl-glycine + H2O = (5Z,8Z,11Z,14Z)-eicosatetraenoate + glycine</text>
        <dbReference type="Rhea" id="RHEA:64108"/>
        <dbReference type="ChEBI" id="CHEBI:15377"/>
        <dbReference type="ChEBI" id="CHEBI:32395"/>
        <dbReference type="ChEBI" id="CHEBI:57305"/>
        <dbReference type="ChEBI" id="CHEBI:59002"/>
    </reaction>
    <physiologicalReaction direction="left-to-right" evidence="30">
        <dbReference type="Rhea" id="RHEA:64109"/>
    </physiologicalReaction>
</comment>
<dbReference type="EMBL" id="JAOPHQ010001725">
    <property type="protein sequence ID" value="KAK0149684.1"/>
    <property type="molecule type" value="Genomic_DNA"/>
</dbReference>
<comment type="catalytic activity">
    <reaction evidence="1">
        <text>(9Z)-octadecenamide + H2O = (9Z)-octadecenoate + NH4(+)</text>
        <dbReference type="Rhea" id="RHEA:26506"/>
        <dbReference type="ChEBI" id="CHEBI:15377"/>
        <dbReference type="ChEBI" id="CHEBI:28938"/>
        <dbReference type="ChEBI" id="CHEBI:30823"/>
        <dbReference type="ChEBI" id="CHEBI:116314"/>
        <dbReference type="EC" id="3.5.1.99"/>
    </reaction>
    <physiologicalReaction direction="left-to-right" evidence="1">
        <dbReference type="Rhea" id="RHEA:26507"/>
    </physiologicalReaction>
</comment>
<evidence type="ECO:0000313" key="42">
    <source>
        <dbReference type="EMBL" id="KAK0149684.1"/>
    </source>
</evidence>
<evidence type="ECO:0000256" key="4">
    <source>
        <dbReference type="ARBA" id="ARBA00022553"/>
    </source>
</evidence>
<keyword evidence="6" id="KW-0442">Lipid degradation</keyword>
<comment type="catalytic activity">
    <reaction evidence="24">
        <text>(9Z,12Z,15Z)-octadecatrienamide + H2O = (9Z,12Z,15Z)-octadecatrienoate + NH4(+)</text>
        <dbReference type="Rhea" id="RHEA:62976"/>
        <dbReference type="ChEBI" id="CHEBI:15377"/>
        <dbReference type="ChEBI" id="CHEBI:28938"/>
        <dbReference type="ChEBI" id="CHEBI:32387"/>
        <dbReference type="ChEBI" id="CHEBI:142684"/>
    </reaction>
    <physiologicalReaction direction="left-to-right" evidence="24">
        <dbReference type="Rhea" id="RHEA:62977"/>
    </physiologicalReaction>
</comment>
<evidence type="ECO:0000256" key="17">
    <source>
        <dbReference type="ARBA" id="ARBA00051200"/>
    </source>
</evidence>
<proteinExistence type="inferred from homology"/>
<dbReference type="GO" id="GO:0004040">
    <property type="term" value="F:amidase activity"/>
    <property type="evidence" value="ECO:0007669"/>
    <property type="project" value="TreeGrafter"/>
</dbReference>
<reference evidence="42" key="1">
    <citation type="journal article" date="2023" name="Front. Mar. Sci.">
        <title>A new Merluccius polli reference genome to investigate the effects of global change in West African waters.</title>
        <authorList>
            <person name="Mateo J.L."/>
            <person name="Blanco-Fernandez C."/>
            <person name="Garcia-Vazquez E."/>
            <person name="Machado-Schiaffino G."/>
        </authorList>
    </citation>
    <scope>NUCLEOTIDE SEQUENCE</scope>
    <source>
        <strain evidence="42">C29</strain>
        <tissue evidence="42">Fin</tissue>
    </source>
</reference>
<comment type="catalytic activity">
    <reaction evidence="18">
        <text>(11Z)-eicosenamide + H2O = (11Z)-eicosenoate + NH4(+)</text>
        <dbReference type="Rhea" id="RHEA:63120"/>
        <dbReference type="ChEBI" id="CHEBI:15377"/>
        <dbReference type="ChEBI" id="CHEBI:28938"/>
        <dbReference type="ChEBI" id="CHEBI:32426"/>
        <dbReference type="ChEBI" id="CHEBI:146167"/>
    </reaction>
    <physiologicalReaction direction="left-to-right" evidence="18">
        <dbReference type="Rhea" id="RHEA:63121"/>
    </physiologicalReaction>
</comment>
<comment type="catalytic activity">
    <reaction evidence="29">
        <text>N-tricosanoyl-taurine + H2O = tricosanoate + taurine</text>
        <dbReference type="Rhea" id="RHEA:63164"/>
        <dbReference type="ChEBI" id="CHEBI:15377"/>
        <dbReference type="ChEBI" id="CHEBI:79007"/>
        <dbReference type="ChEBI" id="CHEBI:146197"/>
        <dbReference type="ChEBI" id="CHEBI:507393"/>
    </reaction>
    <physiologicalReaction direction="left-to-right" evidence="29">
        <dbReference type="Rhea" id="RHEA:63165"/>
    </physiologicalReaction>
</comment>
<dbReference type="Proteomes" id="UP001174136">
    <property type="component" value="Unassembled WGS sequence"/>
</dbReference>
<keyword evidence="4" id="KW-0597">Phosphoprotein</keyword>
<evidence type="ECO:0000256" key="33">
    <source>
        <dbReference type="ARBA" id="ARBA00052906"/>
    </source>
</evidence>
<comment type="catalytic activity">
    <reaction evidence="13">
        <text>(11Z,14Z)-eicosadienamide + H2O = (11Z,14Z)-eicosadienoate + NH4(+)</text>
        <dbReference type="Rhea" id="RHEA:63004"/>
        <dbReference type="ChEBI" id="CHEBI:15377"/>
        <dbReference type="ChEBI" id="CHEBI:28938"/>
        <dbReference type="ChEBI" id="CHEBI:77220"/>
        <dbReference type="ChEBI" id="CHEBI:146165"/>
    </reaction>
    <physiologicalReaction direction="left-to-right" evidence="13">
        <dbReference type="Rhea" id="RHEA:63005"/>
    </physiologicalReaction>
</comment>
<feature type="active site" description="Charge relay system" evidence="38">
    <location>
        <position position="148"/>
    </location>
</feature>
<comment type="similarity">
    <text evidence="2">Belongs to the amidase family.</text>
</comment>
<feature type="binding site" evidence="39">
    <location>
        <begin position="244"/>
        <end position="247"/>
    </location>
    <ligand>
        <name>substrate</name>
    </ligand>
</feature>
<evidence type="ECO:0000256" key="40">
    <source>
        <dbReference type="SAM" id="Phobius"/>
    </source>
</evidence>
<dbReference type="Pfam" id="PF01425">
    <property type="entry name" value="Amidase"/>
    <property type="match status" value="1"/>
</dbReference>
<comment type="catalytic activity">
    <reaction evidence="26">
        <text>N-docosanoyl-ethanolamine + H2O = docosanoate + ethanolamine</text>
        <dbReference type="Rhea" id="RHEA:63128"/>
        <dbReference type="ChEBI" id="CHEBI:15377"/>
        <dbReference type="ChEBI" id="CHEBI:23858"/>
        <dbReference type="ChEBI" id="CHEBI:57603"/>
        <dbReference type="ChEBI" id="CHEBI:146186"/>
    </reaction>
    <physiologicalReaction direction="left-to-right" evidence="26">
        <dbReference type="Rhea" id="RHEA:63129"/>
    </physiologicalReaction>
</comment>
<evidence type="ECO:0000256" key="24">
    <source>
        <dbReference type="ARBA" id="ARBA00052337"/>
    </source>
</evidence>
<comment type="catalytic activity">
    <reaction evidence="33">
        <text>(15Z)-tetracosenamide + H2O = (15Z)-tetracosenoate + NH4(+)</text>
        <dbReference type="Rhea" id="RHEA:63028"/>
        <dbReference type="ChEBI" id="CHEBI:15377"/>
        <dbReference type="ChEBI" id="CHEBI:28938"/>
        <dbReference type="ChEBI" id="CHEBI:32392"/>
        <dbReference type="ChEBI" id="CHEBI:146166"/>
    </reaction>
    <physiologicalReaction direction="left-to-right" evidence="33">
        <dbReference type="Rhea" id="RHEA:63029"/>
    </physiologicalReaction>
</comment>
<comment type="catalytic activity">
    <reaction evidence="28">
        <text>N-(15Z-tetracosenoyl)-taurine + H2O = (15Z)-tetracosenoate + taurine</text>
        <dbReference type="Rhea" id="RHEA:63160"/>
        <dbReference type="ChEBI" id="CHEBI:15377"/>
        <dbReference type="ChEBI" id="CHEBI:32392"/>
        <dbReference type="ChEBI" id="CHEBI:146198"/>
        <dbReference type="ChEBI" id="CHEBI:507393"/>
    </reaction>
    <physiologicalReaction direction="left-to-right" evidence="28">
        <dbReference type="Rhea" id="RHEA:63161"/>
    </physiologicalReaction>
</comment>
<dbReference type="SUPFAM" id="SSF75304">
    <property type="entry name" value="Amidase signature (AS) enzymes"/>
    <property type="match status" value="1"/>
</dbReference>
<evidence type="ECO:0000256" key="20">
    <source>
        <dbReference type="ARBA" id="ARBA00051454"/>
    </source>
</evidence>
<evidence type="ECO:0000256" key="16">
    <source>
        <dbReference type="ARBA" id="ARBA00050992"/>
    </source>
</evidence>
<evidence type="ECO:0000256" key="25">
    <source>
        <dbReference type="ARBA" id="ARBA00052426"/>
    </source>
</evidence>
<dbReference type="PANTHER" id="PTHR45847:SF6">
    <property type="entry name" value="FATTY ACID AMIDE HYDROLASE"/>
    <property type="match status" value="1"/>
</dbReference>
<evidence type="ECO:0000256" key="39">
    <source>
        <dbReference type="PIRSR" id="PIRSR001221-2"/>
    </source>
</evidence>
<comment type="catalytic activity">
    <reaction evidence="12">
        <text>N-(5Z,8Z,11Z,14Z-eicosatetraenoyl)-L-serine + H2O = (5Z,8Z,11Z,14Z)-eicosatetraenoate + L-serine</text>
        <dbReference type="Rhea" id="RHEA:64116"/>
        <dbReference type="ChEBI" id="CHEBI:15377"/>
        <dbReference type="ChEBI" id="CHEBI:32395"/>
        <dbReference type="ChEBI" id="CHEBI:33384"/>
        <dbReference type="ChEBI" id="CHEBI:149697"/>
    </reaction>
    <physiologicalReaction direction="left-to-right" evidence="12">
        <dbReference type="Rhea" id="RHEA:64117"/>
    </physiologicalReaction>
</comment>
<evidence type="ECO:0000256" key="30">
    <source>
        <dbReference type="ARBA" id="ARBA00052709"/>
    </source>
</evidence>
<feature type="binding site" evidence="39">
    <location>
        <position position="197"/>
    </location>
    <ligand>
        <name>substrate</name>
    </ligand>
</feature>
<feature type="active site" description="Charge relay system" evidence="38">
    <location>
        <position position="223"/>
    </location>
</feature>
<gene>
    <name evidence="42" type="primary">Faah</name>
    <name evidence="42" type="ORF">N1851_009566</name>
</gene>
<evidence type="ECO:0000256" key="36">
    <source>
        <dbReference type="ARBA" id="ARBA00077157"/>
    </source>
</evidence>
<sequence length="619" mass="68094">MESIAQYVSDMKAHWLLVLVSAVCGSGSVVLLARWLHHAQAGSAILKARRRRDASLLRAERLVCEYGDSHPGADDSLLLALSARQLARGLKDGSLAAEDVFFSYLRKALQANQRLNCCTEVMMESLDHLKSIGSYKDGLLYGVPVSIKENIGCKGYDSSCGVPGRLDHPVLENSVVVEVLKRQGAIPFVKTNVPQSLFNYECSNPIYGTSLNPHNPKKTPGGSSGGEGALINGGGSLLGIGTDIGGSIRIPCSFSGICGLKPTSKRLRQVVTKGISSCTKGQTSVLSCVGPMARDVDSLALCMQALLSEHMFTLDPTVPPIPFNTEVYQSSKPLRIGYFENDGYHHPSPSMVRGVREVKALLERAGHTVMAFKPLKVEYAMHDLVIKALLADGGATLLQDFKRSPLDPSLSFQIGMYRLPYALKKLLSFVMKPLFPRLAKSLVSLCGLGSVQKQWKLDAEIDEYIQETIKEWKRCELDVLLCPVIGPAFNHNYTGKLTCALSSTILYNLLNFPAGIVPVSTVTLEDEIQLKQYKGNFQDFWDKQFISAVAGGEGLPVAVQCVALPWQEELCLRFMREVETLVRESKQPARQDEAKKLCFCILSDYRVDCNRTRKRDKED</sequence>
<keyword evidence="7" id="KW-0443">Lipid metabolism</keyword>
<comment type="catalytic activity">
    <reaction evidence="15">
        <text>tetradecamide + H2O = tetradecanoate + NH4(+)</text>
        <dbReference type="Rhea" id="RHEA:62992"/>
        <dbReference type="ChEBI" id="CHEBI:15377"/>
        <dbReference type="ChEBI" id="CHEBI:28938"/>
        <dbReference type="ChEBI" id="CHEBI:30807"/>
        <dbReference type="ChEBI" id="CHEBI:137125"/>
    </reaction>
    <physiologicalReaction direction="left-to-right" evidence="15">
        <dbReference type="Rhea" id="RHEA:62993"/>
    </physiologicalReaction>
</comment>
<evidence type="ECO:0000256" key="8">
    <source>
        <dbReference type="ARBA" id="ARBA00047450"/>
    </source>
</evidence>
<evidence type="ECO:0000256" key="29">
    <source>
        <dbReference type="ARBA" id="ARBA00052634"/>
    </source>
</evidence>
<evidence type="ECO:0000256" key="3">
    <source>
        <dbReference type="ARBA" id="ARBA00012112"/>
    </source>
</evidence>
<dbReference type="EC" id="3.5.1.99" evidence="3"/>
<evidence type="ECO:0000259" key="41">
    <source>
        <dbReference type="Pfam" id="PF01425"/>
    </source>
</evidence>
<evidence type="ECO:0000256" key="32">
    <source>
        <dbReference type="ARBA" id="ARBA00052857"/>
    </source>
</evidence>
<dbReference type="GO" id="GO:0017064">
    <property type="term" value="F:fatty acid amide hydrolase activity"/>
    <property type="evidence" value="ECO:0007669"/>
    <property type="project" value="UniProtKB-EC"/>
</dbReference>
<comment type="catalytic activity">
    <reaction evidence="11">
        <text>N-(5Z,8Z,11Z,14Z-eicosatetraenoyl)-ethanolamine + H2O = ethanolamine + (5Z,8Z,11Z,14Z)-eicosatetraenoate</text>
        <dbReference type="Rhea" id="RHEA:26136"/>
        <dbReference type="ChEBI" id="CHEBI:2700"/>
        <dbReference type="ChEBI" id="CHEBI:15377"/>
        <dbReference type="ChEBI" id="CHEBI:32395"/>
        <dbReference type="ChEBI" id="CHEBI:57603"/>
        <dbReference type="EC" id="3.5.1.99"/>
    </reaction>
    <physiologicalReaction direction="left-to-right" evidence="11">
        <dbReference type="Rhea" id="RHEA:26137"/>
    </physiologicalReaction>
</comment>
<evidence type="ECO:0000256" key="35">
    <source>
        <dbReference type="ARBA" id="ARBA00077111"/>
    </source>
</evidence>
<evidence type="ECO:0000313" key="43">
    <source>
        <dbReference type="Proteomes" id="UP001174136"/>
    </source>
</evidence>
<feature type="active site" description="Acyl-ester intermediate" evidence="38">
    <location>
        <position position="247"/>
    </location>
</feature>
<evidence type="ECO:0000256" key="9">
    <source>
        <dbReference type="ARBA" id="ARBA00047476"/>
    </source>
</evidence>
<dbReference type="FunFam" id="3.90.1300.10:FF:000001">
    <property type="entry name" value="Fatty-acid amide hydrolase 1"/>
    <property type="match status" value="1"/>
</dbReference>
<evidence type="ECO:0000256" key="31">
    <source>
        <dbReference type="ARBA" id="ARBA00052818"/>
    </source>
</evidence>
<evidence type="ECO:0000256" key="5">
    <source>
        <dbReference type="ARBA" id="ARBA00022801"/>
    </source>
</evidence>
<dbReference type="InterPro" id="IPR052096">
    <property type="entry name" value="Endocannabinoid_amidase"/>
</dbReference>
<evidence type="ECO:0000256" key="23">
    <source>
        <dbReference type="ARBA" id="ARBA00052289"/>
    </source>
</evidence>
<keyword evidence="40" id="KW-0472">Membrane</keyword>
<comment type="catalytic activity">
    <reaction evidence="16">
        <text>N-(15Z-tetracosenoyl)-ethanolamine + H2O = (15Z)-tetracosenoate + ethanolamine</text>
        <dbReference type="Rhea" id="RHEA:63144"/>
        <dbReference type="ChEBI" id="CHEBI:15377"/>
        <dbReference type="ChEBI" id="CHEBI:32392"/>
        <dbReference type="ChEBI" id="CHEBI:57603"/>
        <dbReference type="ChEBI" id="CHEBI:146187"/>
    </reaction>
    <physiologicalReaction direction="left-to-right" evidence="16">
        <dbReference type="Rhea" id="RHEA:63145"/>
    </physiologicalReaction>
</comment>
<dbReference type="PIRSF" id="PIRSF001221">
    <property type="entry name" value="Amidase_fungi"/>
    <property type="match status" value="1"/>
</dbReference>
<feature type="transmembrane region" description="Helical" evidence="40">
    <location>
        <begin position="15"/>
        <end position="36"/>
    </location>
</feature>
<dbReference type="InterPro" id="IPR023631">
    <property type="entry name" value="Amidase_dom"/>
</dbReference>
<evidence type="ECO:0000256" key="10">
    <source>
        <dbReference type="ARBA" id="ARBA00048052"/>
    </source>
</evidence>
<comment type="catalytic activity">
    <reaction evidence="31">
        <text>(11Z,14Z,17Z)-eicosatrienamide + H2O = (11Z,14Z,17Z)-eicosatrienoate + NH4(+)</text>
        <dbReference type="Rhea" id="RHEA:63000"/>
        <dbReference type="ChEBI" id="CHEBI:15377"/>
        <dbReference type="ChEBI" id="CHEBI:28938"/>
        <dbReference type="ChEBI" id="CHEBI:77223"/>
        <dbReference type="ChEBI" id="CHEBI:146164"/>
    </reaction>
    <physiologicalReaction direction="left-to-right" evidence="31">
        <dbReference type="Rhea" id="RHEA:63001"/>
    </physiologicalReaction>
</comment>
<evidence type="ECO:0000256" key="1">
    <source>
        <dbReference type="ARBA" id="ARBA00000208"/>
    </source>
</evidence>
<evidence type="ECO:0000256" key="13">
    <source>
        <dbReference type="ARBA" id="ARBA00050403"/>
    </source>
</evidence>
<evidence type="ECO:0000256" key="2">
    <source>
        <dbReference type="ARBA" id="ARBA00009199"/>
    </source>
</evidence>
<comment type="catalytic activity">
    <reaction evidence="9">
        <text>2-(5Z,8Z,11Z,14Z-eicosatetraenoyl)-glycerol + H2O = glycerol + (5Z,8Z,11Z,14Z)-eicosatetraenoate + H(+)</text>
        <dbReference type="Rhea" id="RHEA:26132"/>
        <dbReference type="ChEBI" id="CHEBI:15377"/>
        <dbReference type="ChEBI" id="CHEBI:15378"/>
        <dbReference type="ChEBI" id="CHEBI:17754"/>
        <dbReference type="ChEBI" id="CHEBI:32395"/>
        <dbReference type="ChEBI" id="CHEBI:52392"/>
    </reaction>
    <physiologicalReaction direction="left-to-right" evidence="9">
        <dbReference type="Rhea" id="RHEA:26133"/>
    </physiologicalReaction>
</comment>
<dbReference type="PANTHER" id="PTHR45847">
    <property type="entry name" value="FATTY ACID AMIDE HYDROLASE"/>
    <property type="match status" value="1"/>
</dbReference>
<feature type="domain" description="Amidase" evidence="41">
    <location>
        <begin position="101"/>
        <end position="572"/>
    </location>
</feature>
<evidence type="ECO:0000256" key="38">
    <source>
        <dbReference type="PIRSR" id="PIRSR001221-1"/>
    </source>
</evidence>
<dbReference type="Gene3D" id="3.90.1300.10">
    <property type="entry name" value="Amidase signature (AS) domain"/>
    <property type="match status" value="1"/>
</dbReference>
<protein>
    <recommendedName>
        <fullName evidence="34">Fatty-acid amide hydrolase 1</fullName>
        <ecNumber evidence="3">3.5.1.99</ecNumber>
    </recommendedName>
    <alternativeName>
        <fullName evidence="37">Anandamide amidohydrolase 1</fullName>
    </alternativeName>
    <alternativeName>
        <fullName evidence="35">Fatty acid ester hydrolase</fullName>
    </alternativeName>
    <alternativeName>
        <fullName evidence="36">Oleamide hydrolase 1</fullName>
    </alternativeName>
</protein>
<comment type="catalytic activity">
    <reaction evidence="22">
        <text>N-docosanoyl-taurine + H2O = docosanoate + taurine</text>
        <dbReference type="Rhea" id="RHEA:63156"/>
        <dbReference type="ChEBI" id="CHEBI:15377"/>
        <dbReference type="ChEBI" id="CHEBI:23858"/>
        <dbReference type="ChEBI" id="CHEBI:146196"/>
        <dbReference type="ChEBI" id="CHEBI:507393"/>
    </reaction>
    <physiologicalReaction direction="left-to-right" evidence="22">
        <dbReference type="Rhea" id="RHEA:63157"/>
    </physiologicalReaction>
</comment>
<keyword evidence="43" id="KW-1185">Reference proteome</keyword>
<evidence type="ECO:0000256" key="28">
    <source>
        <dbReference type="ARBA" id="ARBA00052514"/>
    </source>
</evidence>
<keyword evidence="40" id="KW-1133">Transmembrane helix</keyword>
<evidence type="ECO:0000256" key="37">
    <source>
        <dbReference type="ARBA" id="ARBA00077216"/>
    </source>
</evidence>
<comment type="catalytic activity">
    <reaction evidence="19">
        <text>N-(9Z-hexadecenoyl) ethanolamine + H2O = (9Z)-hexadecenoate + ethanolamine</text>
        <dbReference type="Rhea" id="RHEA:35563"/>
        <dbReference type="ChEBI" id="CHEBI:15377"/>
        <dbReference type="ChEBI" id="CHEBI:32372"/>
        <dbReference type="ChEBI" id="CHEBI:57603"/>
        <dbReference type="ChEBI" id="CHEBI:71465"/>
    </reaction>
    <physiologicalReaction direction="left-to-right" evidence="19">
        <dbReference type="Rhea" id="RHEA:35564"/>
    </physiologicalReaction>
</comment>
<dbReference type="InterPro" id="IPR036928">
    <property type="entry name" value="AS_sf"/>
</dbReference>
<evidence type="ECO:0000256" key="6">
    <source>
        <dbReference type="ARBA" id="ARBA00022963"/>
    </source>
</evidence>
<evidence type="ECO:0000256" key="26">
    <source>
        <dbReference type="ARBA" id="ARBA00052458"/>
    </source>
</evidence>
<comment type="catalytic activity">
    <reaction evidence="8">
        <text>(9Z)-octadecenoate + glycine = N-(9Z-octadecenoyl)glycine + H2O</text>
        <dbReference type="Rhea" id="RHEA:51316"/>
        <dbReference type="ChEBI" id="CHEBI:15377"/>
        <dbReference type="ChEBI" id="CHEBI:30823"/>
        <dbReference type="ChEBI" id="CHEBI:57305"/>
        <dbReference type="ChEBI" id="CHEBI:133992"/>
    </reaction>
    <physiologicalReaction direction="right-to-left" evidence="8">
        <dbReference type="Rhea" id="RHEA:51318"/>
    </physiologicalReaction>
</comment>
<comment type="catalytic activity">
    <reaction evidence="21">
        <text>N-tetracosanoyl-taurine + H2O = tetracosanoate + taurine</text>
        <dbReference type="Rhea" id="RHEA:63140"/>
        <dbReference type="ChEBI" id="CHEBI:15377"/>
        <dbReference type="ChEBI" id="CHEBI:31014"/>
        <dbReference type="ChEBI" id="CHEBI:132049"/>
        <dbReference type="ChEBI" id="CHEBI:507393"/>
    </reaction>
    <physiologicalReaction direction="left-to-right" evidence="21">
        <dbReference type="Rhea" id="RHEA:63141"/>
    </physiologicalReaction>
</comment>
<dbReference type="GO" id="GO:0009062">
    <property type="term" value="P:fatty acid catabolic process"/>
    <property type="evidence" value="ECO:0007669"/>
    <property type="project" value="TreeGrafter"/>
</dbReference>
<comment type="catalytic activity">
    <reaction evidence="23">
        <text>N-(9Z-octadecenoyl)-taurine + H2O = taurine + (9Z)-octadecenoate</text>
        <dbReference type="Rhea" id="RHEA:63148"/>
        <dbReference type="ChEBI" id="CHEBI:15377"/>
        <dbReference type="ChEBI" id="CHEBI:30823"/>
        <dbReference type="ChEBI" id="CHEBI:146191"/>
        <dbReference type="ChEBI" id="CHEBI:507393"/>
    </reaction>
    <physiologicalReaction direction="left-to-right" evidence="23">
        <dbReference type="Rhea" id="RHEA:63149"/>
    </physiologicalReaction>
</comment>
<comment type="catalytic activity">
    <reaction evidence="25">
        <text>(9Z,12Z)-octadecadienamide + H2O = (9Z,12Z)-octadecadienoate + NH4(+)</text>
        <dbReference type="Rhea" id="RHEA:63020"/>
        <dbReference type="ChEBI" id="CHEBI:15377"/>
        <dbReference type="ChEBI" id="CHEBI:28938"/>
        <dbReference type="ChEBI" id="CHEBI:30245"/>
        <dbReference type="ChEBI" id="CHEBI:82984"/>
    </reaction>
    <physiologicalReaction direction="left-to-right" evidence="25">
        <dbReference type="Rhea" id="RHEA:63021"/>
    </physiologicalReaction>
</comment>
<dbReference type="AlphaFoldDB" id="A0AA47N006"/>
<comment type="catalytic activity">
    <reaction evidence="10">
        <text>N-(9Z-octadecenoyl) ethanolamine + H2O = ethanolamine + (9Z)-octadecenoate</text>
        <dbReference type="Rhea" id="RHEA:45060"/>
        <dbReference type="ChEBI" id="CHEBI:15377"/>
        <dbReference type="ChEBI" id="CHEBI:30823"/>
        <dbReference type="ChEBI" id="CHEBI:57603"/>
        <dbReference type="ChEBI" id="CHEBI:71466"/>
    </reaction>
    <physiologicalReaction direction="left-to-right" evidence="10">
        <dbReference type="Rhea" id="RHEA:45061"/>
    </physiologicalReaction>
</comment>
<evidence type="ECO:0000256" key="18">
    <source>
        <dbReference type="ARBA" id="ARBA00051311"/>
    </source>
</evidence>
<organism evidence="42 43">
    <name type="scientific">Merluccius polli</name>
    <name type="common">Benguela hake</name>
    <name type="synonym">Merluccius cadenati</name>
    <dbReference type="NCBI Taxonomy" id="89951"/>
    <lineage>
        <taxon>Eukaryota</taxon>
        <taxon>Metazoa</taxon>
        <taxon>Chordata</taxon>
        <taxon>Craniata</taxon>
        <taxon>Vertebrata</taxon>
        <taxon>Euteleostomi</taxon>
        <taxon>Actinopterygii</taxon>
        <taxon>Neopterygii</taxon>
        <taxon>Teleostei</taxon>
        <taxon>Neoteleostei</taxon>
        <taxon>Acanthomorphata</taxon>
        <taxon>Zeiogadaria</taxon>
        <taxon>Gadariae</taxon>
        <taxon>Gadiformes</taxon>
        <taxon>Gadoidei</taxon>
        <taxon>Merlucciidae</taxon>
        <taxon>Merluccius</taxon>
    </lineage>
</organism>
<keyword evidence="5 42" id="KW-0378">Hydrolase</keyword>
<evidence type="ECO:0000256" key="22">
    <source>
        <dbReference type="ARBA" id="ARBA00051914"/>
    </source>
</evidence>
<comment type="catalytic activity">
    <reaction evidence="20">
        <text>N-octadecanoyl ethanolamine + H2O = octadecanoate + ethanolamine</text>
        <dbReference type="Rhea" id="RHEA:63124"/>
        <dbReference type="ChEBI" id="CHEBI:15377"/>
        <dbReference type="ChEBI" id="CHEBI:25629"/>
        <dbReference type="ChEBI" id="CHEBI:57603"/>
        <dbReference type="ChEBI" id="CHEBI:85299"/>
    </reaction>
    <physiologicalReaction direction="left-to-right" evidence="20">
        <dbReference type="Rhea" id="RHEA:63125"/>
    </physiologicalReaction>
</comment>
<evidence type="ECO:0000256" key="12">
    <source>
        <dbReference type="ARBA" id="ARBA00050294"/>
    </source>
</evidence>
<evidence type="ECO:0000256" key="21">
    <source>
        <dbReference type="ARBA" id="ARBA00051492"/>
    </source>
</evidence>
<evidence type="ECO:0000256" key="15">
    <source>
        <dbReference type="ARBA" id="ARBA00050766"/>
    </source>
</evidence>
<comment type="catalytic activity">
    <reaction evidence="17">
        <text>(5Z,8Z,11Z,14Z)-eicosatetraenamide + H2O = (5Z,8Z,11Z,14Z)-eicosatetraenoate + NH4(+)</text>
        <dbReference type="Rhea" id="RHEA:63016"/>
        <dbReference type="ChEBI" id="CHEBI:15377"/>
        <dbReference type="ChEBI" id="CHEBI:28938"/>
        <dbReference type="ChEBI" id="CHEBI:32395"/>
        <dbReference type="ChEBI" id="CHEBI:137830"/>
    </reaction>
    <physiologicalReaction direction="left-to-right" evidence="17">
        <dbReference type="Rhea" id="RHEA:63017"/>
    </physiologicalReaction>
</comment>
<evidence type="ECO:0000256" key="34">
    <source>
        <dbReference type="ARBA" id="ARBA00073178"/>
    </source>
</evidence>
<name>A0AA47N006_MERPO</name>
<accession>A0AA47N006</accession>
<evidence type="ECO:0000256" key="27">
    <source>
        <dbReference type="ARBA" id="ARBA00052512"/>
    </source>
</evidence>
<comment type="catalytic activity">
    <reaction evidence="32">
        <text>(8Z,11Z,14Z)-eicosatrienamide + H2O = (8Z,11Z,14Z)-eicosatrienoate + NH4(+)</text>
        <dbReference type="Rhea" id="RHEA:62996"/>
        <dbReference type="ChEBI" id="CHEBI:15377"/>
        <dbReference type="ChEBI" id="CHEBI:28938"/>
        <dbReference type="ChEBI" id="CHEBI:71589"/>
        <dbReference type="ChEBI" id="CHEBI:146163"/>
    </reaction>
    <physiologicalReaction direction="left-to-right" evidence="32">
        <dbReference type="Rhea" id="RHEA:62997"/>
    </physiologicalReaction>
</comment>
<evidence type="ECO:0000256" key="11">
    <source>
        <dbReference type="ARBA" id="ARBA00048606"/>
    </source>
</evidence>
<evidence type="ECO:0000256" key="14">
    <source>
        <dbReference type="ARBA" id="ARBA00050481"/>
    </source>
</evidence>
<keyword evidence="40" id="KW-0812">Transmembrane</keyword>
<comment type="catalytic activity">
    <reaction evidence="14">
        <text>1-O-methyl-(5Z,8Z,11Z,14Z)-eicosatetraenoate + H2O = methanol + (5Z,8Z,11Z,14Z)-eicosatetraenoate + H(+)</text>
        <dbReference type="Rhea" id="RHEA:63052"/>
        <dbReference type="ChEBI" id="CHEBI:15377"/>
        <dbReference type="ChEBI" id="CHEBI:15378"/>
        <dbReference type="ChEBI" id="CHEBI:17790"/>
        <dbReference type="ChEBI" id="CHEBI:32395"/>
        <dbReference type="ChEBI" id="CHEBI:78033"/>
    </reaction>
    <physiologicalReaction direction="left-to-right" evidence="14">
        <dbReference type="Rhea" id="RHEA:63053"/>
    </physiologicalReaction>
</comment>